<feature type="compositionally biased region" description="Polar residues" evidence="1">
    <location>
        <begin position="317"/>
        <end position="329"/>
    </location>
</feature>
<protein>
    <submittedName>
        <fullName evidence="2">Uncharacterized protein</fullName>
    </submittedName>
</protein>
<evidence type="ECO:0000256" key="1">
    <source>
        <dbReference type="SAM" id="MobiDB-lite"/>
    </source>
</evidence>
<proteinExistence type="predicted"/>
<feature type="region of interest" description="Disordered" evidence="1">
    <location>
        <begin position="236"/>
        <end position="258"/>
    </location>
</feature>
<accession>A0A553PRS1</accession>
<organism evidence="2 3">
    <name type="scientific">Tigriopus californicus</name>
    <name type="common">Marine copepod</name>
    <dbReference type="NCBI Taxonomy" id="6832"/>
    <lineage>
        <taxon>Eukaryota</taxon>
        <taxon>Metazoa</taxon>
        <taxon>Ecdysozoa</taxon>
        <taxon>Arthropoda</taxon>
        <taxon>Crustacea</taxon>
        <taxon>Multicrustacea</taxon>
        <taxon>Hexanauplia</taxon>
        <taxon>Copepoda</taxon>
        <taxon>Harpacticoida</taxon>
        <taxon>Harpacticidae</taxon>
        <taxon>Tigriopus</taxon>
    </lineage>
</organism>
<dbReference type="EMBL" id="VCGU01000001">
    <property type="protein sequence ID" value="TRY80384.1"/>
    <property type="molecule type" value="Genomic_DNA"/>
</dbReference>
<evidence type="ECO:0000313" key="3">
    <source>
        <dbReference type="Proteomes" id="UP000318571"/>
    </source>
</evidence>
<feature type="region of interest" description="Disordered" evidence="1">
    <location>
        <begin position="287"/>
        <end position="329"/>
    </location>
</feature>
<name>A0A553PRS1_TIGCA</name>
<sequence length="354" mass="39417">MPTPPSVTSKVQVNMVNPSYQDSYESHWDLPPPALQEASQETPMHIPKSLLVRNVGPKVVIERRSPLDPPSPFDPRKQDYSIVKLNRMKPSNLKKSHSSTQLKFNEDAMTTSDKMINEYMDKVHSFKEKDSNPESAIRDTVPKSVQANTHANNLASEFMRFREEKFGLIGPEGEGQGKSASRYHVQQESRPGIKSPGQFQASNPKSNPSINQTGLERKCQVRIRVEGMPVAMPRASAAPVENGGGGGRGGRACPSPSFNARSLKGAKWSSTEEISTKNLDTNFFAEGGPKFWSPRNAPPSPTIERKKDKDFKPIHFDSNSLKRQSSQSGQRVSLSAYPYKLYLNIAYSYVCTYL</sequence>
<feature type="region of interest" description="Disordered" evidence="1">
    <location>
        <begin position="168"/>
        <end position="213"/>
    </location>
</feature>
<gene>
    <name evidence="2" type="ORF">TCAL_14522</name>
</gene>
<reference evidence="2 3" key="1">
    <citation type="journal article" date="2018" name="Nat. Ecol. Evol.">
        <title>Genomic signatures of mitonuclear coevolution across populations of Tigriopus californicus.</title>
        <authorList>
            <person name="Barreto F.S."/>
            <person name="Watson E.T."/>
            <person name="Lima T.G."/>
            <person name="Willett C.S."/>
            <person name="Edmands S."/>
            <person name="Li W."/>
            <person name="Burton R.S."/>
        </authorList>
    </citation>
    <scope>NUCLEOTIDE SEQUENCE [LARGE SCALE GENOMIC DNA]</scope>
    <source>
        <strain evidence="2 3">San Diego</strain>
    </source>
</reference>
<evidence type="ECO:0000313" key="2">
    <source>
        <dbReference type="EMBL" id="TRY80384.1"/>
    </source>
</evidence>
<comment type="caution">
    <text evidence="2">The sequence shown here is derived from an EMBL/GenBank/DDBJ whole genome shotgun (WGS) entry which is preliminary data.</text>
</comment>
<feature type="compositionally biased region" description="Basic and acidic residues" evidence="1">
    <location>
        <begin position="303"/>
        <end position="315"/>
    </location>
</feature>
<dbReference type="Proteomes" id="UP000318571">
    <property type="component" value="Chromosome 12"/>
</dbReference>
<keyword evidence="3" id="KW-1185">Reference proteome</keyword>
<feature type="compositionally biased region" description="Polar residues" evidence="1">
    <location>
        <begin position="197"/>
        <end position="213"/>
    </location>
</feature>
<dbReference type="AlphaFoldDB" id="A0A553PRS1"/>